<comment type="caution">
    <text evidence="2">The sequence shown here is derived from an EMBL/GenBank/DDBJ whole genome shotgun (WGS) entry which is preliminary data.</text>
</comment>
<name>A0AAD7LSV1_QUISA</name>
<dbReference type="PANTHER" id="PTHR45432:SF6">
    <property type="entry name" value="J DOMAIN-CONTAINING PROTEIN"/>
    <property type="match status" value="1"/>
</dbReference>
<dbReference type="AlphaFoldDB" id="A0AAD7LSV1"/>
<sequence>MLGTLTASLPPAKPLCFSSATCHPSDNSVRFLRTATPSAPGNQSRASIRAFTQTETAVIETRRPASLYDVLRVNRNASPMEIKSAYRSLAKVYHPDSLHRPESDGKDFIQIHNAYATLSDPSARELYDLSLQTHRRRQPFAYSVENQVSGFYTTRRWETDQCW</sequence>
<proteinExistence type="predicted"/>
<dbReference type="PROSITE" id="PS00636">
    <property type="entry name" value="DNAJ_1"/>
    <property type="match status" value="1"/>
</dbReference>
<dbReference type="CDD" id="cd06257">
    <property type="entry name" value="DnaJ"/>
    <property type="match status" value="1"/>
</dbReference>
<dbReference type="EMBL" id="JARAOO010000006">
    <property type="protein sequence ID" value="KAJ7963497.1"/>
    <property type="molecule type" value="Genomic_DNA"/>
</dbReference>
<dbReference type="PRINTS" id="PR00625">
    <property type="entry name" value="JDOMAIN"/>
</dbReference>
<dbReference type="Proteomes" id="UP001163823">
    <property type="component" value="Chromosome 6"/>
</dbReference>
<dbReference type="InterPro" id="IPR001623">
    <property type="entry name" value="DnaJ_domain"/>
</dbReference>
<evidence type="ECO:0000313" key="3">
    <source>
        <dbReference type="Proteomes" id="UP001163823"/>
    </source>
</evidence>
<dbReference type="PANTHER" id="PTHR45432">
    <property type="entry name" value="CHAPERONE PROTEIN DNAJ 11, CHLOROPLASTIC-LIKE"/>
    <property type="match status" value="1"/>
</dbReference>
<dbReference type="InterPro" id="IPR018253">
    <property type="entry name" value="DnaJ_domain_CS"/>
</dbReference>
<dbReference type="SUPFAM" id="SSF46565">
    <property type="entry name" value="Chaperone J-domain"/>
    <property type="match status" value="1"/>
</dbReference>
<dbReference type="InterPro" id="IPR036869">
    <property type="entry name" value="J_dom_sf"/>
</dbReference>
<evidence type="ECO:0000259" key="1">
    <source>
        <dbReference type="PROSITE" id="PS50076"/>
    </source>
</evidence>
<gene>
    <name evidence="2" type="ORF">O6P43_013446</name>
</gene>
<dbReference type="PROSITE" id="PS50076">
    <property type="entry name" value="DNAJ_2"/>
    <property type="match status" value="1"/>
</dbReference>
<accession>A0AAD7LSV1</accession>
<dbReference type="KEGG" id="qsa:O6P43_013446"/>
<reference evidence="2" key="1">
    <citation type="journal article" date="2023" name="Science">
        <title>Elucidation of the pathway for biosynthesis of saponin adjuvants from the soapbark tree.</title>
        <authorList>
            <person name="Reed J."/>
            <person name="Orme A."/>
            <person name="El-Demerdash A."/>
            <person name="Owen C."/>
            <person name="Martin L.B.B."/>
            <person name="Misra R.C."/>
            <person name="Kikuchi S."/>
            <person name="Rejzek M."/>
            <person name="Martin A.C."/>
            <person name="Harkess A."/>
            <person name="Leebens-Mack J."/>
            <person name="Louveau T."/>
            <person name="Stephenson M.J."/>
            <person name="Osbourn A."/>
        </authorList>
    </citation>
    <scope>NUCLEOTIDE SEQUENCE</scope>
    <source>
        <strain evidence="2">S10</strain>
    </source>
</reference>
<protein>
    <submittedName>
        <fullName evidence="2">Chaperone protein dnaJ 11 like</fullName>
    </submittedName>
</protein>
<dbReference type="Gene3D" id="1.10.287.110">
    <property type="entry name" value="DnaJ domain"/>
    <property type="match status" value="1"/>
</dbReference>
<dbReference type="SMART" id="SM00271">
    <property type="entry name" value="DnaJ"/>
    <property type="match status" value="1"/>
</dbReference>
<dbReference type="Pfam" id="PF00226">
    <property type="entry name" value="DnaJ"/>
    <property type="match status" value="1"/>
</dbReference>
<keyword evidence="3" id="KW-1185">Reference proteome</keyword>
<evidence type="ECO:0000313" key="2">
    <source>
        <dbReference type="EMBL" id="KAJ7963497.1"/>
    </source>
</evidence>
<organism evidence="2 3">
    <name type="scientific">Quillaja saponaria</name>
    <name type="common">Soap bark tree</name>
    <dbReference type="NCBI Taxonomy" id="32244"/>
    <lineage>
        <taxon>Eukaryota</taxon>
        <taxon>Viridiplantae</taxon>
        <taxon>Streptophyta</taxon>
        <taxon>Embryophyta</taxon>
        <taxon>Tracheophyta</taxon>
        <taxon>Spermatophyta</taxon>
        <taxon>Magnoliopsida</taxon>
        <taxon>eudicotyledons</taxon>
        <taxon>Gunneridae</taxon>
        <taxon>Pentapetalae</taxon>
        <taxon>rosids</taxon>
        <taxon>fabids</taxon>
        <taxon>Fabales</taxon>
        <taxon>Quillajaceae</taxon>
        <taxon>Quillaja</taxon>
    </lineage>
</organism>
<feature type="domain" description="J" evidence="1">
    <location>
        <begin position="66"/>
        <end position="131"/>
    </location>
</feature>